<feature type="region of interest" description="Disordered" evidence="1">
    <location>
        <begin position="1"/>
        <end position="79"/>
    </location>
</feature>
<gene>
    <name evidence="3" type="ORF">I2456_09200</name>
    <name evidence="2" type="ORF">MKUB_17030</name>
</gene>
<feature type="compositionally biased region" description="Low complexity" evidence="1">
    <location>
        <begin position="61"/>
        <end position="70"/>
    </location>
</feature>
<sequence length="79" mass="8182">MSETDKSGPAEAVEGVVEGVKGKAKEVVGSVTGRGDLINEGEAQQDKAQAQRDAAKKEAQAEAARASAEAAEQRQKSNQ</sequence>
<evidence type="ECO:0000313" key="3">
    <source>
        <dbReference type="EMBL" id="QPI39601.1"/>
    </source>
</evidence>
<dbReference type="Proteomes" id="UP000465306">
    <property type="component" value="Unassembled WGS sequence"/>
</dbReference>
<feature type="compositionally biased region" description="Low complexity" evidence="1">
    <location>
        <begin position="10"/>
        <end position="19"/>
    </location>
</feature>
<keyword evidence="4" id="KW-1185">Reference proteome</keyword>
<reference evidence="2 4" key="1">
    <citation type="journal article" date="2019" name="Emerg. Microbes Infect.">
        <title>Comprehensive subspecies identification of 175 nontuberculous mycobacteria species based on 7547 genomic profiles.</title>
        <authorList>
            <person name="Matsumoto Y."/>
            <person name="Kinjo T."/>
            <person name="Motooka D."/>
            <person name="Nabeya D."/>
            <person name="Jung N."/>
            <person name="Uechi K."/>
            <person name="Horii T."/>
            <person name="Iida T."/>
            <person name="Fujita J."/>
            <person name="Nakamura S."/>
        </authorList>
    </citation>
    <scope>NUCLEOTIDE SEQUENCE [LARGE SCALE GENOMIC DNA]</scope>
    <source>
        <strain evidence="2 4">JCM 13573</strain>
    </source>
</reference>
<dbReference type="SUPFAM" id="SSF69047">
    <property type="entry name" value="Hypothetical protein YjbJ"/>
    <property type="match status" value="1"/>
</dbReference>
<accession>A0AAX1JEG3</accession>
<dbReference type="AlphaFoldDB" id="A0AAX1JEG3"/>
<dbReference type="InterPro" id="IPR036629">
    <property type="entry name" value="YjbJ_sf"/>
</dbReference>
<organism evidence="3 5">
    <name type="scientific">Mycobacterium kubicae</name>
    <dbReference type="NCBI Taxonomy" id="120959"/>
    <lineage>
        <taxon>Bacteria</taxon>
        <taxon>Bacillati</taxon>
        <taxon>Actinomycetota</taxon>
        <taxon>Actinomycetes</taxon>
        <taxon>Mycobacteriales</taxon>
        <taxon>Mycobacteriaceae</taxon>
        <taxon>Mycobacterium</taxon>
        <taxon>Mycobacterium simiae complex</taxon>
    </lineage>
</organism>
<reference evidence="3" key="3">
    <citation type="submission" date="2020-11" db="EMBL/GenBank/DDBJ databases">
        <title>Intraspecies plasmid and genomic variation of Mycobacterium kubicae revealed by the complete genome sequences of two clinical isolates.</title>
        <authorList>
            <person name="Hendrix J.R."/>
            <person name="Epperson L.E."/>
            <person name="Honda J.R."/>
            <person name="Strong M."/>
        </authorList>
    </citation>
    <scope>NUCLEOTIDE SEQUENCE</scope>
    <source>
        <strain evidence="3">JCM 13573</strain>
    </source>
</reference>
<evidence type="ECO:0000313" key="5">
    <source>
        <dbReference type="Proteomes" id="UP000663583"/>
    </source>
</evidence>
<dbReference type="Proteomes" id="UP000663583">
    <property type="component" value="Chromosome"/>
</dbReference>
<dbReference type="RefSeq" id="WP_068025080.1">
    <property type="nucleotide sequence ID" value="NZ_BLKU01000003.1"/>
</dbReference>
<dbReference type="KEGG" id="mku:I2456_09200"/>
<proteinExistence type="predicted"/>
<evidence type="ECO:0000313" key="2">
    <source>
        <dbReference type="EMBL" id="GFG64213.1"/>
    </source>
</evidence>
<name>A0AAX1JEG3_9MYCO</name>
<dbReference type="EMBL" id="CP065047">
    <property type="protein sequence ID" value="QPI39601.1"/>
    <property type="molecule type" value="Genomic_DNA"/>
</dbReference>
<dbReference type="EMBL" id="BLKU01000003">
    <property type="protein sequence ID" value="GFG64213.1"/>
    <property type="molecule type" value="Genomic_DNA"/>
</dbReference>
<evidence type="ECO:0000313" key="4">
    <source>
        <dbReference type="Proteomes" id="UP000465306"/>
    </source>
</evidence>
<reference evidence="2" key="2">
    <citation type="submission" date="2020-02" db="EMBL/GenBank/DDBJ databases">
        <authorList>
            <person name="Matsumoto Y."/>
            <person name="Kinjo T."/>
            <person name="Motooka D."/>
            <person name="Nabeya D."/>
            <person name="Jung N."/>
            <person name="Uechi K."/>
            <person name="Horii T."/>
            <person name="Iida T."/>
            <person name="Fujita J."/>
            <person name="Nakamura S."/>
        </authorList>
    </citation>
    <scope>NUCLEOTIDE SEQUENCE</scope>
    <source>
        <strain evidence="2">JCM 13573</strain>
    </source>
</reference>
<evidence type="ECO:0000256" key="1">
    <source>
        <dbReference type="SAM" id="MobiDB-lite"/>
    </source>
</evidence>
<protein>
    <submittedName>
        <fullName evidence="3">CsbD family protein</fullName>
    </submittedName>
</protein>
<feature type="compositionally biased region" description="Basic and acidic residues" evidence="1">
    <location>
        <begin position="49"/>
        <end position="60"/>
    </location>
</feature>